<dbReference type="InterPro" id="IPR027806">
    <property type="entry name" value="HARBI1_dom"/>
</dbReference>
<dbReference type="PANTHER" id="PTHR22930:SF269">
    <property type="entry name" value="NUCLEASE HARBI1-LIKE PROTEIN"/>
    <property type="match status" value="1"/>
</dbReference>
<dbReference type="EnsemblMetazoa" id="XM_016984274">
    <property type="protein sequence ID" value="XP_016839763"/>
    <property type="gene ID" value="LOC103316543"/>
</dbReference>
<evidence type="ECO:0000256" key="3">
    <source>
        <dbReference type="ARBA" id="ARBA00006958"/>
    </source>
</evidence>
<dbReference type="GO" id="GO:0004518">
    <property type="term" value="F:nuclease activity"/>
    <property type="evidence" value="ECO:0007669"/>
    <property type="project" value="UniProtKB-KW"/>
</dbReference>
<dbReference type="GO" id="GO:0005634">
    <property type="term" value="C:nucleus"/>
    <property type="evidence" value="ECO:0007669"/>
    <property type="project" value="UniProtKB-SubCell"/>
</dbReference>
<dbReference type="InterPro" id="IPR045249">
    <property type="entry name" value="HARBI1-like"/>
</dbReference>
<dbReference type="InParanoid" id="A0A7M7IPZ2"/>
<evidence type="ECO:0000256" key="6">
    <source>
        <dbReference type="ARBA" id="ARBA00022801"/>
    </source>
</evidence>
<dbReference type="FunCoup" id="A0A7M7IPZ2">
    <property type="interactions" value="1"/>
</dbReference>
<name>A0A7M7IPZ2_NASVI</name>
<sequence length="312" mass="36514">MDNENYAEIGLLLVELTQVFIELEEYLDRKRKKFRRWWSKPLIRQNYLSGYGGYAMVFRYFQLNDEEQFIHFTRMNVQTYNYVYDLIRDRLVKRSRRTHLPPELRFSLTLNYLAHADSIRKQEYFYSIGLSTVKQIIPEVCAVLCEVLVPLFLQFPSTQQFEVIASDFMQDLYFPNCIGAIDGRHCRIDKPPGSGSLFFNYKHFYSIVLMASCDSKQRFTWATVGDYGSCNDAGIFAESDLGQALSQNQIQLPPSQLPPNSEVRSPYVLIGDGGFPLKPYLMKPFLRNNNLPMPHRVFNYRLTTGNNRNNYF</sequence>
<dbReference type="AlphaFoldDB" id="A0A7M7IPZ2"/>
<dbReference type="Proteomes" id="UP000002358">
    <property type="component" value="Chromosome 1"/>
</dbReference>
<dbReference type="Pfam" id="PF13359">
    <property type="entry name" value="DDE_Tnp_4"/>
    <property type="match status" value="1"/>
</dbReference>
<keyword evidence="5" id="KW-0479">Metal-binding</keyword>
<dbReference type="OrthoDB" id="6732784at2759"/>
<evidence type="ECO:0000256" key="5">
    <source>
        <dbReference type="ARBA" id="ARBA00022723"/>
    </source>
</evidence>
<organism evidence="9 10">
    <name type="scientific">Nasonia vitripennis</name>
    <name type="common">Parasitic wasp</name>
    <dbReference type="NCBI Taxonomy" id="7425"/>
    <lineage>
        <taxon>Eukaryota</taxon>
        <taxon>Metazoa</taxon>
        <taxon>Ecdysozoa</taxon>
        <taxon>Arthropoda</taxon>
        <taxon>Hexapoda</taxon>
        <taxon>Insecta</taxon>
        <taxon>Pterygota</taxon>
        <taxon>Neoptera</taxon>
        <taxon>Endopterygota</taxon>
        <taxon>Hymenoptera</taxon>
        <taxon>Apocrita</taxon>
        <taxon>Proctotrupomorpha</taxon>
        <taxon>Chalcidoidea</taxon>
        <taxon>Pteromalidae</taxon>
        <taxon>Pteromalinae</taxon>
        <taxon>Nasonia</taxon>
    </lineage>
</organism>
<dbReference type="GO" id="GO:0046872">
    <property type="term" value="F:metal ion binding"/>
    <property type="evidence" value="ECO:0007669"/>
    <property type="project" value="UniProtKB-KW"/>
</dbReference>
<dbReference type="GeneID" id="103316543"/>
<evidence type="ECO:0000259" key="8">
    <source>
        <dbReference type="Pfam" id="PF13359"/>
    </source>
</evidence>
<protein>
    <recommendedName>
        <fullName evidence="8">DDE Tnp4 domain-containing protein</fullName>
    </recommendedName>
</protein>
<keyword evidence="10" id="KW-1185">Reference proteome</keyword>
<evidence type="ECO:0000256" key="7">
    <source>
        <dbReference type="ARBA" id="ARBA00023242"/>
    </source>
</evidence>
<accession>A0A7M7IPZ2</accession>
<keyword evidence="4" id="KW-0540">Nuclease</keyword>
<keyword evidence="6" id="KW-0378">Hydrolase</keyword>
<comment type="cofactor">
    <cofactor evidence="1">
        <name>a divalent metal cation</name>
        <dbReference type="ChEBI" id="CHEBI:60240"/>
    </cofactor>
</comment>
<evidence type="ECO:0000256" key="1">
    <source>
        <dbReference type="ARBA" id="ARBA00001968"/>
    </source>
</evidence>
<dbReference type="RefSeq" id="XP_016839763.1">
    <property type="nucleotide sequence ID" value="XM_016984274.3"/>
</dbReference>
<reference evidence="9" key="1">
    <citation type="submission" date="2021-01" db="UniProtKB">
        <authorList>
            <consortium name="EnsemblMetazoa"/>
        </authorList>
    </citation>
    <scope>IDENTIFICATION</scope>
</reference>
<keyword evidence="7" id="KW-0539">Nucleus</keyword>
<dbReference type="KEGG" id="nvi:103316543"/>
<evidence type="ECO:0000256" key="4">
    <source>
        <dbReference type="ARBA" id="ARBA00022722"/>
    </source>
</evidence>
<proteinExistence type="inferred from homology"/>
<comment type="similarity">
    <text evidence="3">Belongs to the HARBI1 family.</text>
</comment>
<dbReference type="GO" id="GO:0016787">
    <property type="term" value="F:hydrolase activity"/>
    <property type="evidence" value="ECO:0007669"/>
    <property type="project" value="UniProtKB-KW"/>
</dbReference>
<evidence type="ECO:0000313" key="10">
    <source>
        <dbReference type="Proteomes" id="UP000002358"/>
    </source>
</evidence>
<comment type="subcellular location">
    <subcellularLocation>
        <location evidence="2">Nucleus</location>
    </subcellularLocation>
</comment>
<evidence type="ECO:0000256" key="2">
    <source>
        <dbReference type="ARBA" id="ARBA00004123"/>
    </source>
</evidence>
<feature type="domain" description="DDE Tnp4" evidence="8">
    <location>
        <begin position="181"/>
        <end position="303"/>
    </location>
</feature>
<evidence type="ECO:0000313" key="9">
    <source>
        <dbReference type="EnsemblMetazoa" id="XP_016839763"/>
    </source>
</evidence>
<dbReference type="PANTHER" id="PTHR22930">
    <property type="match status" value="1"/>
</dbReference>